<dbReference type="PANTHER" id="PTHR43737:SF1">
    <property type="entry name" value="DUF1501 DOMAIN-CONTAINING PROTEIN"/>
    <property type="match status" value="1"/>
</dbReference>
<organism evidence="1 2">
    <name type="scientific">Rubritalea profundi</name>
    <dbReference type="NCBI Taxonomy" id="1658618"/>
    <lineage>
        <taxon>Bacteria</taxon>
        <taxon>Pseudomonadati</taxon>
        <taxon>Verrucomicrobiota</taxon>
        <taxon>Verrucomicrobiia</taxon>
        <taxon>Verrucomicrobiales</taxon>
        <taxon>Rubritaleaceae</taxon>
        <taxon>Rubritalea</taxon>
    </lineage>
</organism>
<dbReference type="InterPro" id="IPR010869">
    <property type="entry name" value="DUF1501"/>
</dbReference>
<dbReference type="PROSITE" id="PS51318">
    <property type="entry name" value="TAT"/>
    <property type="match status" value="1"/>
</dbReference>
<name>A0A2S7TYU9_9BACT</name>
<dbReference type="InterPro" id="IPR017850">
    <property type="entry name" value="Alkaline_phosphatase_core_sf"/>
</dbReference>
<sequence length="498" mass="55577">MNFEDIIKSVDLQNKSVSRRQFFRHNAMGLGAAALSSLLPKEMMGAYDQATAKSHFEPKAKRVIYISLIGAPSQLEMYDYKPHLKKEFKKDIKDFLVKSGQRLTGMTANQTAFPVAPAFCDFKQHGESGAWVSDILPHTAKMVDDICIIKSMHTDAINHEPANQLMYTGSMQNGKASMGSWLSYGLGSLNNDLPTFCVLHAQHSSPYSNVQAISSRLWGSGYLPGKHSGVNLRSQGDPVLFLKDAPGIDRDMRRSMLDGLSHLNQQTLESVGDPEIQTRIQQYEMAYRMQMSVPELTDMSGESESTYKLYGPDSKKSGTFAHTALMARRLAERGVRFTQIFHRGWDQHGSLPRDIKSQCGDIDQACYGLIQDLKQRGLLEDTLVICGGEFGRTVYSQGALTDTNYGRDHHPRAFSLWMAGAGVKGGMVYGDTDDYSFNITTPDQKVHVRDLHSTILERCGLDYHKFSYLYQGLEQKLTGVEPSRVVTDILNGSHLAKH</sequence>
<dbReference type="InterPro" id="IPR006311">
    <property type="entry name" value="TAT_signal"/>
</dbReference>
<dbReference type="Pfam" id="PF07394">
    <property type="entry name" value="DUF1501"/>
    <property type="match status" value="1"/>
</dbReference>
<keyword evidence="2" id="KW-1185">Reference proteome</keyword>
<dbReference type="Proteomes" id="UP000239907">
    <property type="component" value="Unassembled WGS sequence"/>
</dbReference>
<dbReference type="AlphaFoldDB" id="A0A2S7TYU9"/>
<gene>
    <name evidence="1" type="ORF">BSZ32_01490</name>
</gene>
<reference evidence="1 2" key="1">
    <citation type="submission" date="2016-12" db="EMBL/GenBank/DDBJ databases">
        <title>Study of bacterial adaptation to deep sea.</title>
        <authorList>
            <person name="Song J."/>
            <person name="Yoshizawa S."/>
            <person name="Kogure K."/>
        </authorList>
    </citation>
    <scope>NUCLEOTIDE SEQUENCE [LARGE SCALE GENOMIC DNA]</scope>
    <source>
        <strain evidence="1 2">SAORIC-165</strain>
    </source>
</reference>
<protein>
    <submittedName>
        <fullName evidence="1">Sulfatase</fullName>
    </submittedName>
</protein>
<evidence type="ECO:0000313" key="1">
    <source>
        <dbReference type="EMBL" id="PQJ27294.1"/>
    </source>
</evidence>
<dbReference type="SUPFAM" id="SSF53649">
    <property type="entry name" value="Alkaline phosphatase-like"/>
    <property type="match status" value="1"/>
</dbReference>
<accession>A0A2S7TYU9</accession>
<comment type="caution">
    <text evidence="1">The sequence shown here is derived from an EMBL/GenBank/DDBJ whole genome shotgun (WGS) entry which is preliminary data.</text>
</comment>
<proteinExistence type="predicted"/>
<dbReference type="RefSeq" id="WP_240610538.1">
    <property type="nucleotide sequence ID" value="NZ_MQWA01000001.1"/>
</dbReference>
<evidence type="ECO:0000313" key="2">
    <source>
        <dbReference type="Proteomes" id="UP000239907"/>
    </source>
</evidence>
<dbReference type="PANTHER" id="PTHR43737">
    <property type="entry name" value="BLL7424 PROTEIN"/>
    <property type="match status" value="1"/>
</dbReference>
<dbReference type="EMBL" id="MQWA01000001">
    <property type="protein sequence ID" value="PQJ27294.1"/>
    <property type="molecule type" value="Genomic_DNA"/>
</dbReference>